<dbReference type="EMBL" id="JABBPN010000007">
    <property type="protein sequence ID" value="NMO96058.1"/>
    <property type="molecule type" value="Genomic_DNA"/>
</dbReference>
<comment type="caution">
    <text evidence="2">The sequence shown here is derived from an EMBL/GenBank/DDBJ whole genome shotgun (WGS) entry which is preliminary data.</text>
</comment>
<keyword evidence="2" id="KW-0946">Virion</keyword>
<reference evidence="2 3" key="1">
    <citation type="submission" date="2020-04" db="EMBL/GenBank/DDBJ databases">
        <title>Paenibacillus algicola sp. nov., a novel marine bacterium producing alginate lyase.</title>
        <authorList>
            <person name="Huang H."/>
        </authorList>
    </citation>
    <scope>NUCLEOTIDE SEQUENCE [LARGE SCALE GENOMIC DNA]</scope>
    <source>
        <strain evidence="2 3">L7-75</strain>
    </source>
</reference>
<keyword evidence="3" id="KW-1185">Reference proteome</keyword>
<evidence type="ECO:0000313" key="3">
    <source>
        <dbReference type="Proteomes" id="UP000565468"/>
    </source>
</evidence>
<accession>A0A848M4Q0</accession>
<dbReference type="InterPro" id="IPR012851">
    <property type="entry name" value="Spore_coat_CotF-like"/>
</dbReference>
<sequence length="127" mass="14347">MASQNGSTFLPEEDLLNSILNELKRASREYTTATTEASCPSIRRMFTDLASETLKMQGEMYQLIEKQKQYPAAVPYAMKADVDKQLNEMQKTSQKTREFTAQKTSGIESYSHIPNTSEHPTNVQPGH</sequence>
<name>A0A848M4Q0_PAELE</name>
<gene>
    <name evidence="2" type="ORF">HII30_09780</name>
</gene>
<proteinExistence type="predicted"/>
<keyword evidence="2" id="KW-0167">Capsid protein</keyword>
<dbReference type="AlphaFoldDB" id="A0A848M4Q0"/>
<feature type="compositionally biased region" description="Polar residues" evidence="1">
    <location>
        <begin position="101"/>
        <end position="127"/>
    </location>
</feature>
<evidence type="ECO:0000256" key="1">
    <source>
        <dbReference type="SAM" id="MobiDB-lite"/>
    </source>
</evidence>
<dbReference type="Pfam" id="PF07875">
    <property type="entry name" value="Coat_F"/>
    <property type="match status" value="1"/>
</dbReference>
<feature type="region of interest" description="Disordered" evidence="1">
    <location>
        <begin position="88"/>
        <end position="127"/>
    </location>
</feature>
<organism evidence="2 3">
    <name type="scientific">Paenibacillus lemnae</name>
    <dbReference type="NCBI Taxonomy" id="1330551"/>
    <lineage>
        <taxon>Bacteria</taxon>
        <taxon>Bacillati</taxon>
        <taxon>Bacillota</taxon>
        <taxon>Bacilli</taxon>
        <taxon>Bacillales</taxon>
        <taxon>Paenibacillaceae</taxon>
        <taxon>Paenibacillus</taxon>
    </lineage>
</organism>
<dbReference type="Proteomes" id="UP000565468">
    <property type="component" value="Unassembled WGS sequence"/>
</dbReference>
<protein>
    <submittedName>
        <fullName evidence="2">Spore coat protein</fullName>
    </submittedName>
</protein>
<evidence type="ECO:0000313" key="2">
    <source>
        <dbReference type="EMBL" id="NMO96058.1"/>
    </source>
</evidence>